<reference evidence="2" key="1">
    <citation type="journal article" date="2020" name="Mol. Plant Microbe">
        <title>Rhizobial microsymbionts of the narrowly endemic Oxytropis species growing in Kamchatka are characterized by significant genetic diversity and possess a set of genes that are associated with T3SS and T6SS secretion systems and can affect the development of symbiosis.</title>
        <authorList>
            <person name="Safronova V."/>
            <person name="Guro P."/>
            <person name="Sazanova A."/>
            <person name="Kuznetsova I."/>
            <person name="Belimov A."/>
            <person name="Yakubov V."/>
            <person name="Chirak E."/>
            <person name="Afonin A."/>
            <person name="Gogolev Y."/>
            <person name="Andronov E."/>
            <person name="Tikhonovich I."/>
        </authorList>
    </citation>
    <scope>NUCLEOTIDE SEQUENCE [LARGE SCALE GENOMIC DNA]</scope>
    <source>
        <strain evidence="2">RCAM0610</strain>
    </source>
</reference>
<dbReference type="EMBL" id="CP050549">
    <property type="protein sequence ID" value="QND41701.1"/>
    <property type="molecule type" value="Genomic_DNA"/>
</dbReference>
<name>A0A7G6RHG9_RHILV</name>
<accession>A0A7G6RHG9</accession>
<dbReference type="AlphaFoldDB" id="A0A7G6RHG9"/>
<evidence type="ECO:0000313" key="2">
    <source>
        <dbReference type="Proteomes" id="UP000515518"/>
    </source>
</evidence>
<sequence>MEIADLLDKSPTNREVTRLALGVLVWRDLAGFANTAWVLRHQMVGDLMDTFDQVLAVTSLPGHPLNATWLDARLRSIPQTDRDGLWTATLKRSWSQAGAGHQLVRIAREQNLTHMSSASAVLLGFALAWFTASADLLIRDESSQALTRLMVAQPVAVPLLDAFIASDDDFVRERVLTAAYGAGLLLRDPTYWREIADVTFQGLFASGAPPENVLLRDLGRQIVEEAHAVGALPSTASLAIARPPYSSPWPLSFTFADWPTIEATHTDLPGNLMLGKNMQPDFAIYCVKPRAEAFDLAAAGVTTAKLNQWIVEQILALGYAGGGKLALGYDHDLVREHGDGRGVPSRHRRVSKKYEWIFLARLLGRLHDHVPPRTSSWSPTPSPTRLQGVELRALDPTDLSEDELTAIPGLVVSDFFKPSPSKAESQEPNDWTAALFASEETQLVGDEWVMLAGQHSWRHEDKTSDAQLFKPRHVQAALVRNTQMTELRKSFVASIPQGDIPELRRLFDGEYPCSAAYLANPDQWSFEPLDFGSPASMIVKAFEVPETLKHMTFGR</sequence>
<protein>
    <submittedName>
        <fullName evidence="1">Uncharacterized protein</fullName>
    </submittedName>
</protein>
<organism evidence="1 2">
    <name type="scientific">Rhizobium leguminosarum bv. viciae</name>
    <dbReference type="NCBI Taxonomy" id="387"/>
    <lineage>
        <taxon>Bacteria</taxon>
        <taxon>Pseudomonadati</taxon>
        <taxon>Pseudomonadota</taxon>
        <taxon>Alphaproteobacteria</taxon>
        <taxon>Hyphomicrobiales</taxon>
        <taxon>Rhizobiaceae</taxon>
        <taxon>Rhizobium/Agrobacterium group</taxon>
        <taxon>Rhizobium</taxon>
    </lineage>
</organism>
<evidence type="ECO:0000313" key="1">
    <source>
        <dbReference type="EMBL" id="QND41701.1"/>
    </source>
</evidence>
<dbReference type="Proteomes" id="UP000515518">
    <property type="component" value="Chromosome"/>
</dbReference>
<proteinExistence type="predicted"/>
<gene>
    <name evidence="1" type="ORF">HB770_02305</name>
</gene>